<keyword evidence="11 19" id="KW-0130">Cell adhesion</keyword>
<dbReference type="SMART" id="SM01242">
    <property type="entry name" value="Integrin_B_tail"/>
    <property type="match status" value="1"/>
</dbReference>
<keyword evidence="7 21" id="KW-0732">Signal</keyword>
<dbReference type="GO" id="GO:0046872">
    <property type="term" value="F:metal ion binding"/>
    <property type="evidence" value="ECO:0007669"/>
    <property type="project" value="UniProtKB-KW"/>
</dbReference>
<dbReference type="GO" id="GO:0007229">
    <property type="term" value="P:integrin-mediated signaling pathway"/>
    <property type="evidence" value="ECO:0007669"/>
    <property type="project" value="UniProtKB-KW"/>
</dbReference>
<dbReference type="InterPro" id="IPR040622">
    <property type="entry name" value="EGF_integrin_1"/>
</dbReference>
<dbReference type="Proteomes" id="UP001152320">
    <property type="component" value="Chromosome 18"/>
</dbReference>
<dbReference type="PROSITE" id="PS50026">
    <property type="entry name" value="EGF_3"/>
    <property type="match status" value="1"/>
</dbReference>
<dbReference type="Pfam" id="PF18372">
    <property type="entry name" value="I-EGF_1"/>
    <property type="match status" value="1"/>
</dbReference>
<dbReference type="Pfam" id="PF23105">
    <property type="entry name" value="EGF_integrin"/>
    <property type="match status" value="1"/>
</dbReference>
<feature type="transmembrane region" description="Helical" evidence="20">
    <location>
        <begin position="735"/>
        <end position="760"/>
    </location>
</feature>
<evidence type="ECO:0000256" key="12">
    <source>
        <dbReference type="ARBA" id="ARBA00022989"/>
    </source>
</evidence>
<dbReference type="FunFam" id="2.10.25.10:FF:000036">
    <property type="entry name" value="Integrin beta"/>
    <property type="match status" value="1"/>
</dbReference>
<dbReference type="InterPro" id="IPR036349">
    <property type="entry name" value="Integrin_bsu_tail_dom_sf"/>
</dbReference>
<gene>
    <name evidence="23" type="ORF">HOLleu_35099</name>
</gene>
<feature type="disulfide bond" evidence="17">
    <location>
        <begin position="255"/>
        <end position="296"/>
    </location>
</feature>
<feature type="disulfide bond" evidence="17">
    <location>
        <begin position="573"/>
        <end position="584"/>
    </location>
</feature>
<feature type="disulfide bond" evidence="17">
    <location>
        <begin position="597"/>
        <end position="604"/>
    </location>
</feature>
<dbReference type="InterPro" id="IPR057073">
    <property type="entry name" value="EGF_integrin_2"/>
</dbReference>
<dbReference type="SMART" id="SM00187">
    <property type="entry name" value="INB"/>
    <property type="match status" value="1"/>
</dbReference>
<dbReference type="Gene3D" id="2.10.25.10">
    <property type="entry name" value="Laminin"/>
    <property type="match status" value="4"/>
</dbReference>
<dbReference type="GO" id="GO:0033627">
    <property type="term" value="P:cell adhesion mediated by integrin"/>
    <property type="evidence" value="ECO:0007669"/>
    <property type="project" value="TreeGrafter"/>
</dbReference>
<dbReference type="InterPro" id="IPR000742">
    <property type="entry name" value="EGF"/>
</dbReference>
<dbReference type="FunFam" id="3.40.50.410:FF:000002">
    <property type="entry name" value="Integrin beta"/>
    <property type="match status" value="1"/>
</dbReference>
<feature type="disulfide bond" evidence="17">
    <location>
        <begin position="552"/>
        <end position="557"/>
    </location>
</feature>
<evidence type="ECO:0000256" key="21">
    <source>
        <dbReference type="SAM" id="SignalP"/>
    </source>
</evidence>
<dbReference type="PROSITE" id="PS00022">
    <property type="entry name" value="EGF_1"/>
    <property type="match status" value="1"/>
</dbReference>
<comment type="caution">
    <text evidence="23">The sequence shown here is derived from an EMBL/GenBank/DDBJ whole genome shotgun (WGS) entry which is preliminary data.</text>
</comment>
<dbReference type="PIRSF" id="PIRSF002512">
    <property type="entry name" value="Integrin_B"/>
    <property type="match status" value="1"/>
</dbReference>
<dbReference type="OrthoDB" id="410592at2759"/>
<dbReference type="PROSITE" id="PS00243">
    <property type="entry name" value="I_EGF_1"/>
    <property type="match status" value="1"/>
</dbReference>
<dbReference type="Pfam" id="PF17205">
    <property type="entry name" value="PSI_integrin"/>
    <property type="match status" value="1"/>
</dbReference>
<dbReference type="PANTHER" id="PTHR10082:SF60">
    <property type="entry name" value="INTEGRIN BETA-PS"/>
    <property type="match status" value="1"/>
</dbReference>
<feature type="disulfide bond" evidence="17">
    <location>
        <begin position="204"/>
        <end position="207"/>
    </location>
</feature>
<reference evidence="23" key="1">
    <citation type="submission" date="2021-10" db="EMBL/GenBank/DDBJ databases">
        <title>Tropical sea cucumber genome reveals ecological adaptation and Cuvierian tubules defense mechanism.</title>
        <authorList>
            <person name="Chen T."/>
        </authorList>
    </citation>
    <scope>NUCLEOTIDE SEQUENCE</scope>
    <source>
        <strain evidence="23">Nanhai2018</strain>
        <tissue evidence="23">Muscle</tissue>
    </source>
</reference>
<evidence type="ECO:0000259" key="22">
    <source>
        <dbReference type="PROSITE" id="PS50026"/>
    </source>
</evidence>
<evidence type="ECO:0000256" key="4">
    <source>
        <dbReference type="ARBA" id="ARBA00022536"/>
    </source>
</evidence>
<keyword evidence="13 19" id="KW-0401">Integrin</keyword>
<evidence type="ECO:0000256" key="13">
    <source>
        <dbReference type="ARBA" id="ARBA00023037"/>
    </source>
</evidence>
<keyword evidence="14 20" id="KW-0472">Membrane</keyword>
<evidence type="ECO:0000313" key="24">
    <source>
        <dbReference type="Proteomes" id="UP001152320"/>
    </source>
</evidence>
<dbReference type="InterPro" id="IPR032695">
    <property type="entry name" value="Integrin_dom_sf"/>
</dbReference>
<keyword evidence="16" id="KW-0325">Glycoprotein</keyword>
<comment type="similarity">
    <text evidence="2 19">Belongs to the integrin beta chain family.</text>
</comment>
<dbReference type="AlphaFoldDB" id="A0A9Q0YM27"/>
<evidence type="ECO:0000256" key="16">
    <source>
        <dbReference type="ARBA" id="ARBA00023180"/>
    </source>
</evidence>
<dbReference type="Pfam" id="PF08725">
    <property type="entry name" value="Integrin_b_cyt"/>
    <property type="match status" value="1"/>
</dbReference>
<dbReference type="GO" id="GO:0009986">
    <property type="term" value="C:cell surface"/>
    <property type="evidence" value="ECO:0007669"/>
    <property type="project" value="TreeGrafter"/>
</dbReference>
<feature type="disulfide bond" evidence="17">
    <location>
        <begin position="52"/>
        <end position="64"/>
    </location>
</feature>
<dbReference type="PRINTS" id="PR01186">
    <property type="entry name" value="INTEGRINB"/>
</dbReference>
<feature type="disulfide bond" evidence="17">
    <location>
        <begin position="39"/>
        <end position="49"/>
    </location>
</feature>
<feature type="disulfide bond" evidence="17">
    <location>
        <begin position="618"/>
        <end position="623"/>
    </location>
</feature>
<feature type="disulfide bond" evidence="17">
    <location>
        <begin position="651"/>
        <end position="723"/>
    </location>
</feature>
<feature type="disulfide bond" evidence="17">
    <location>
        <begin position="526"/>
        <end position="531"/>
    </location>
</feature>
<feature type="disulfide bond" evidence="17">
    <location>
        <begin position="625"/>
        <end position="636"/>
    </location>
</feature>
<feature type="disulfide bond" evidence="17">
    <location>
        <begin position="468"/>
        <end position="480"/>
    </location>
</feature>
<evidence type="ECO:0000256" key="18">
    <source>
        <dbReference type="PROSITE-ProRule" id="PRU00076"/>
    </source>
</evidence>
<keyword evidence="6" id="KW-0479">Metal-binding</keyword>
<dbReference type="GO" id="GO:0005925">
    <property type="term" value="C:focal adhesion"/>
    <property type="evidence" value="ECO:0007669"/>
    <property type="project" value="TreeGrafter"/>
</dbReference>
<evidence type="ECO:0000256" key="10">
    <source>
        <dbReference type="ARBA" id="ARBA00022842"/>
    </source>
</evidence>
<dbReference type="EMBL" id="JAIZAY010000018">
    <property type="protein sequence ID" value="KAJ8025015.1"/>
    <property type="molecule type" value="Genomic_DNA"/>
</dbReference>
<dbReference type="GO" id="GO:0007160">
    <property type="term" value="P:cell-matrix adhesion"/>
    <property type="evidence" value="ECO:0007669"/>
    <property type="project" value="TreeGrafter"/>
</dbReference>
<name>A0A9Q0YM27_HOLLE</name>
<dbReference type="InterPro" id="IPR012896">
    <property type="entry name" value="Integrin_bsu_tail"/>
</dbReference>
<feature type="disulfide bond" evidence="17">
    <location>
        <begin position="493"/>
        <end position="510"/>
    </location>
</feature>
<dbReference type="Gene3D" id="3.40.50.410">
    <property type="entry name" value="von Willebrand factor, type A domain"/>
    <property type="match status" value="1"/>
</dbReference>
<dbReference type="SUPFAM" id="SSF103575">
    <property type="entry name" value="Plexin repeat"/>
    <property type="match status" value="1"/>
</dbReference>
<feature type="disulfide bond" evidence="17">
    <location>
        <begin position="42"/>
        <end position="75"/>
    </location>
</feature>
<dbReference type="Pfam" id="PF00362">
    <property type="entry name" value="Integrin_beta"/>
    <property type="match status" value="1"/>
</dbReference>
<feature type="disulfide bond" evidence="17">
    <location>
        <begin position="533"/>
        <end position="550"/>
    </location>
</feature>
<feature type="chain" id="PRO_5040155962" description="Integrin beta" evidence="21">
    <location>
        <begin position="28"/>
        <end position="803"/>
    </location>
</feature>
<dbReference type="GO" id="GO:0005178">
    <property type="term" value="F:integrin binding"/>
    <property type="evidence" value="ECO:0007669"/>
    <property type="project" value="TreeGrafter"/>
</dbReference>
<comment type="caution">
    <text evidence="18">Lacks conserved residue(s) required for the propagation of feature annotation.</text>
</comment>
<dbReference type="SUPFAM" id="SSF69687">
    <property type="entry name" value="Integrin beta tail domain"/>
    <property type="match status" value="1"/>
</dbReference>
<keyword evidence="24" id="KW-1185">Reference proteome</keyword>
<evidence type="ECO:0000256" key="14">
    <source>
        <dbReference type="ARBA" id="ARBA00023136"/>
    </source>
</evidence>
<dbReference type="Gene3D" id="4.10.1240.30">
    <property type="match status" value="1"/>
</dbReference>
<evidence type="ECO:0000256" key="8">
    <source>
        <dbReference type="ARBA" id="ARBA00022737"/>
    </source>
</evidence>
<keyword evidence="15 17" id="KW-1015">Disulfide bond</keyword>
<dbReference type="GO" id="GO:0098609">
    <property type="term" value="P:cell-cell adhesion"/>
    <property type="evidence" value="ECO:0007669"/>
    <property type="project" value="TreeGrafter"/>
</dbReference>
<keyword evidence="10" id="KW-0460">Magnesium</keyword>
<dbReference type="SMART" id="SM01241">
    <property type="entry name" value="Integrin_b_cyt"/>
    <property type="match status" value="1"/>
</dbReference>
<keyword evidence="3" id="KW-1003">Cell membrane</keyword>
<feature type="disulfide bond" evidence="17">
    <location>
        <begin position="482"/>
        <end position="491"/>
    </location>
</feature>
<feature type="disulfide bond" evidence="17 18">
    <location>
        <begin position="586"/>
        <end position="595"/>
    </location>
</feature>
<dbReference type="InterPro" id="IPR033760">
    <property type="entry name" value="Integrin_beta_N"/>
</dbReference>
<proteinExistence type="inferred from homology"/>
<feature type="disulfide bond" evidence="17">
    <location>
        <begin position="528"/>
        <end position="565"/>
    </location>
</feature>
<dbReference type="InterPro" id="IPR057243">
    <property type="entry name" value="Integrin_I-EGF_CS"/>
</dbReference>
<keyword evidence="5 19" id="KW-0812">Transmembrane</keyword>
<dbReference type="Gene3D" id="2.60.40.1510">
    <property type="entry name" value="ntegrin, alpha v. Chain A, domain 3"/>
    <property type="match status" value="1"/>
</dbReference>
<dbReference type="SUPFAM" id="SSF53300">
    <property type="entry name" value="vWA-like"/>
    <property type="match status" value="1"/>
</dbReference>
<evidence type="ECO:0000256" key="9">
    <source>
        <dbReference type="ARBA" id="ARBA00022837"/>
    </source>
</evidence>
<keyword evidence="12 20" id="KW-1133">Transmembrane helix</keyword>
<dbReference type="InterPro" id="IPR015812">
    <property type="entry name" value="Integrin_bsu"/>
</dbReference>
<comment type="subcellular location">
    <subcellularLocation>
        <location evidence="1 19">Cell membrane</location>
        <topology evidence="1 19">Single-pass type I membrane protein</topology>
    </subcellularLocation>
</comment>
<evidence type="ECO:0000256" key="2">
    <source>
        <dbReference type="ARBA" id="ARBA00007449"/>
    </source>
</evidence>
<feature type="disulfide bond" evidence="17">
    <location>
        <begin position="575"/>
        <end position="612"/>
    </location>
</feature>
<organism evidence="23 24">
    <name type="scientific">Holothuria leucospilota</name>
    <name type="common">Black long sea cucumber</name>
    <name type="synonym">Mertensiothuria leucospilota</name>
    <dbReference type="NCBI Taxonomy" id="206669"/>
    <lineage>
        <taxon>Eukaryota</taxon>
        <taxon>Metazoa</taxon>
        <taxon>Echinodermata</taxon>
        <taxon>Eleutherozoa</taxon>
        <taxon>Echinozoa</taxon>
        <taxon>Holothuroidea</taxon>
        <taxon>Aspidochirotacea</taxon>
        <taxon>Aspidochirotida</taxon>
        <taxon>Holothuriidae</taxon>
        <taxon>Holothuria</taxon>
    </lineage>
</organism>
<evidence type="ECO:0000256" key="5">
    <source>
        <dbReference type="ARBA" id="ARBA00022692"/>
    </source>
</evidence>
<dbReference type="GO" id="GO:0016477">
    <property type="term" value="P:cell migration"/>
    <property type="evidence" value="ECO:0007669"/>
    <property type="project" value="TreeGrafter"/>
</dbReference>
<sequence>MGEMENPLRWSLVKIFIYGLLVAGLFAEEGEECHPAKTCGKCMTIHPMCSWCKDEGAVFPGPRCDLSANLERNRCINVTYEESNLTITMDMDLQEPAYSLDDEMIEPAIPIAPQHVDLNLRLGDKKTIDVRVLQVKDYPLDLYYLMDMSVSMDDDLENLKILGTDLAEEMKRITRSLALGFGLFVDKPVSPYISIAPDKIDSPCYGCQKTFSFRNRLSLNKNTSLFKEKVNSTQISGNQDIAEGTLDAIMQVAVCKKEIGWRENTRKLLLITSDGPFHVEGDGKLAGILRPNDGNCHLTEDEYADAHLYDYPSLGHLNEKLIYNNIIPIFAISDFGDLYEGVAQLLQGATYSELSSDSSNILQILASKYEEITGTIELAHSAVDGVELRISSECREGSDPVQPGDRPICTNVRHRDEILFQVEVKATRCVDQTFDIYPIGLDKRLTVHVKVACNCSCDFERQLNSTYCSDGSGDQVCGICQCKPGRYGDTCECTGDGEENQDQSQKDIFCKPDNVTKLLCSGKGECICGQCRCHQPSGKRQHEVVSGTYCECNNQDCPRDDGEVCGGSERGECVCAADGRTNECRCRPGYTGENCNCPTQTDTCRSSNGLLCNAAGNCVCGKCECGKGSKFSGPRCDKCLTCRDCDLHIGCVQCRLFNNTQHLSAKECDMCSQIIKNVTELPEGNVTESMCNFSDGYNCSIRFVYEKASNGTTIIYVKGDKDCAYSEKIVKGVQLHILIICIVSGIIVIGLILILMYRLYIWHLDQVEYKHFLEEKQKANWSQKTNPLYKKSEQKFINPMYGK</sequence>
<evidence type="ECO:0000256" key="11">
    <source>
        <dbReference type="ARBA" id="ARBA00022889"/>
    </source>
</evidence>
<dbReference type="PANTHER" id="PTHR10082">
    <property type="entry name" value="INTEGRIN BETA SUBUNIT"/>
    <property type="match status" value="1"/>
</dbReference>
<accession>A0A9Q0YM27</accession>
<evidence type="ECO:0000256" key="17">
    <source>
        <dbReference type="PIRSR" id="PIRSR002512-1"/>
    </source>
</evidence>
<feature type="disulfide bond" evidence="17">
    <location>
        <begin position="477"/>
        <end position="520"/>
    </location>
</feature>
<dbReference type="GO" id="GO:0008305">
    <property type="term" value="C:integrin complex"/>
    <property type="evidence" value="ECO:0007669"/>
    <property type="project" value="TreeGrafter"/>
</dbReference>
<keyword evidence="9" id="KW-0106">Calcium</keyword>
<dbReference type="InterPro" id="IPR014836">
    <property type="entry name" value="Integrin_bsu_cyt_dom"/>
</dbReference>
<evidence type="ECO:0000256" key="15">
    <source>
        <dbReference type="ARBA" id="ARBA00023157"/>
    </source>
</evidence>
<feature type="disulfide bond" evidence="17">
    <location>
        <begin position="620"/>
        <end position="668"/>
    </location>
</feature>
<evidence type="ECO:0000313" key="23">
    <source>
        <dbReference type="EMBL" id="KAJ8025015.1"/>
    </source>
</evidence>
<feature type="disulfide bond" evidence="17">
    <location>
        <begin position="453"/>
        <end position="457"/>
    </location>
</feature>
<evidence type="ECO:0000256" key="7">
    <source>
        <dbReference type="ARBA" id="ARBA00022729"/>
    </source>
</evidence>
<evidence type="ECO:0000256" key="6">
    <source>
        <dbReference type="ARBA" id="ARBA00022723"/>
    </source>
</evidence>
<dbReference type="InterPro" id="IPR036465">
    <property type="entry name" value="vWFA_dom_sf"/>
</dbReference>
<feature type="signal peptide" evidence="21">
    <location>
        <begin position="1"/>
        <end position="27"/>
    </location>
</feature>
<evidence type="ECO:0000256" key="3">
    <source>
        <dbReference type="ARBA" id="ARBA00022475"/>
    </source>
</evidence>
<dbReference type="SUPFAM" id="SSF69179">
    <property type="entry name" value="Integrin domains"/>
    <property type="match status" value="1"/>
</dbReference>
<feature type="disulfide bond" evidence="17">
    <location>
        <begin position="645"/>
        <end position="654"/>
    </location>
</feature>
<keyword evidence="8" id="KW-0677">Repeat</keyword>
<keyword evidence="4 18" id="KW-0245">EGF-like domain</keyword>
<dbReference type="Gene3D" id="1.20.5.100">
    <property type="entry name" value="Cytochrome c1, transmembrane anchor, C-terminal"/>
    <property type="match status" value="1"/>
</dbReference>
<evidence type="ECO:0000256" key="19">
    <source>
        <dbReference type="RuleBase" id="RU000633"/>
    </source>
</evidence>
<evidence type="ECO:0000256" key="1">
    <source>
        <dbReference type="ARBA" id="ARBA00004251"/>
    </source>
</evidence>
<protein>
    <recommendedName>
        <fullName evidence="19">Integrin beta</fullName>
    </recommendedName>
</protein>
<dbReference type="InterPro" id="IPR002369">
    <property type="entry name" value="Integrin_bsu_VWA"/>
</dbReference>
<evidence type="ECO:0000256" key="20">
    <source>
        <dbReference type="SAM" id="Phobius"/>
    </source>
</evidence>
<feature type="domain" description="EGF-like" evidence="22">
    <location>
        <begin position="553"/>
        <end position="596"/>
    </location>
</feature>